<keyword evidence="2" id="KW-1185">Reference proteome</keyword>
<comment type="caution">
    <text evidence="1">The sequence shown here is derived from an EMBL/GenBank/DDBJ whole genome shotgun (WGS) entry which is preliminary data.</text>
</comment>
<accession>A0ABR2WR29</accession>
<feature type="non-terminal residue" evidence="1">
    <location>
        <position position="1"/>
    </location>
</feature>
<gene>
    <name evidence="1" type="ORF">K7432_008941</name>
</gene>
<sequence length="63" mass="7104">AYLTTMFLPLNNFAQAYSKPSPTMKLKDGLWWICYREPDSTVNISAVEAFGVEDLSAEIVKEC</sequence>
<protein>
    <submittedName>
        <fullName evidence="1">Uncharacterized protein</fullName>
    </submittedName>
</protein>
<name>A0ABR2WR29_9FUNG</name>
<organism evidence="1 2">
    <name type="scientific">Basidiobolus ranarum</name>
    <dbReference type="NCBI Taxonomy" id="34480"/>
    <lineage>
        <taxon>Eukaryota</taxon>
        <taxon>Fungi</taxon>
        <taxon>Fungi incertae sedis</taxon>
        <taxon>Zoopagomycota</taxon>
        <taxon>Entomophthoromycotina</taxon>
        <taxon>Basidiobolomycetes</taxon>
        <taxon>Basidiobolales</taxon>
        <taxon>Basidiobolaceae</taxon>
        <taxon>Basidiobolus</taxon>
    </lineage>
</organism>
<evidence type="ECO:0000313" key="2">
    <source>
        <dbReference type="Proteomes" id="UP001479436"/>
    </source>
</evidence>
<evidence type="ECO:0000313" key="1">
    <source>
        <dbReference type="EMBL" id="KAK9763953.1"/>
    </source>
</evidence>
<proteinExistence type="predicted"/>
<dbReference type="EMBL" id="JASJQH010000525">
    <property type="protein sequence ID" value="KAK9763953.1"/>
    <property type="molecule type" value="Genomic_DNA"/>
</dbReference>
<reference evidence="1 2" key="1">
    <citation type="submission" date="2023-04" db="EMBL/GenBank/DDBJ databases">
        <title>Genome of Basidiobolus ranarum AG-B5.</title>
        <authorList>
            <person name="Stajich J.E."/>
            <person name="Carter-House D."/>
            <person name="Gryganskyi A."/>
        </authorList>
    </citation>
    <scope>NUCLEOTIDE SEQUENCE [LARGE SCALE GENOMIC DNA]</scope>
    <source>
        <strain evidence="1 2">AG-B5</strain>
    </source>
</reference>
<dbReference type="Proteomes" id="UP001479436">
    <property type="component" value="Unassembled WGS sequence"/>
</dbReference>